<evidence type="ECO:0000259" key="4">
    <source>
        <dbReference type="Pfam" id="PF13511"/>
    </source>
</evidence>
<evidence type="ECO:0000256" key="1">
    <source>
        <dbReference type="SAM" id="MobiDB-lite"/>
    </source>
</evidence>
<proteinExistence type="predicted"/>
<sequence>MRKPLAAGCCALLLASTSLLAANVYRCTDENGNLTFTRQGCPADQAVRVQQVRNPTPGSGKAVPLAKPDTRRQGSSEPSVKPLTVVGEPDDGCGNRITGSVRRNAMISQQIRAGMSRDDIESIFGTPDTVTTRDGQVQYRYTRDKGNTRTISFDEHGCVRGKR</sequence>
<evidence type="ECO:0000256" key="2">
    <source>
        <dbReference type="SAM" id="SignalP"/>
    </source>
</evidence>
<feature type="domain" description="Outer membrane protein assembly factor BamE" evidence="3">
    <location>
        <begin position="109"/>
        <end position="161"/>
    </location>
</feature>
<dbReference type="AlphaFoldDB" id="A0A6I6LMQ2"/>
<feature type="domain" description="DUF4124" evidence="4">
    <location>
        <begin position="11"/>
        <end position="58"/>
    </location>
</feature>
<dbReference type="RefSeq" id="WP_158189221.1">
    <property type="nucleotide sequence ID" value="NZ_CP046902.1"/>
</dbReference>
<evidence type="ECO:0000313" key="6">
    <source>
        <dbReference type="Proteomes" id="UP000438983"/>
    </source>
</evidence>
<dbReference type="InterPro" id="IPR007450">
    <property type="entry name" value="BamE_dom"/>
</dbReference>
<gene>
    <name evidence="5" type="ORF">GQA94_17590</name>
</gene>
<dbReference type="Pfam" id="PF13511">
    <property type="entry name" value="DUF4124"/>
    <property type="match status" value="1"/>
</dbReference>
<organism evidence="5 6">
    <name type="scientific">Stutzerimonas stutzeri</name>
    <name type="common">Pseudomonas stutzeri</name>
    <dbReference type="NCBI Taxonomy" id="316"/>
    <lineage>
        <taxon>Bacteria</taxon>
        <taxon>Pseudomonadati</taxon>
        <taxon>Pseudomonadota</taxon>
        <taxon>Gammaproteobacteria</taxon>
        <taxon>Pseudomonadales</taxon>
        <taxon>Pseudomonadaceae</taxon>
        <taxon>Stutzerimonas</taxon>
    </lineage>
</organism>
<keyword evidence="2" id="KW-0732">Signal</keyword>
<dbReference type="InterPro" id="IPR025392">
    <property type="entry name" value="DUF4124"/>
</dbReference>
<evidence type="ECO:0000313" key="5">
    <source>
        <dbReference type="EMBL" id="QGZ31778.1"/>
    </source>
</evidence>
<dbReference type="Proteomes" id="UP000438983">
    <property type="component" value="Chromosome"/>
</dbReference>
<protein>
    <submittedName>
        <fullName evidence="5">DUF4124 domain-containing protein</fullName>
    </submittedName>
</protein>
<dbReference type="Pfam" id="PF04355">
    <property type="entry name" value="BamE"/>
    <property type="match status" value="1"/>
</dbReference>
<feature type="region of interest" description="Disordered" evidence="1">
    <location>
        <begin position="53"/>
        <end position="87"/>
    </location>
</feature>
<dbReference type="EMBL" id="CP046902">
    <property type="protein sequence ID" value="QGZ31778.1"/>
    <property type="molecule type" value="Genomic_DNA"/>
</dbReference>
<evidence type="ECO:0000259" key="3">
    <source>
        <dbReference type="Pfam" id="PF04355"/>
    </source>
</evidence>
<feature type="signal peptide" evidence="2">
    <location>
        <begin position="1"/>
        <end position="21"/>
    </location>
</feature>
<dbReference type="GO" id="GO:0019867">
    <property type="term" value="C:outer membrane"/>
    <property type="evidence" value="ECO:0007669"/>
    <property type="project" value="InterPro"/>
</dbReference>
<name>A0A6I6LMQ2_STUST</name>
<dbReference type="OrthoDB" id="7031901at2"/>
<feature type="chain" id="PRO_5026279060" evidence="2">
    <location>
        <begin position="22"/>
        <end position="163"/>
    </location>
</feature>
<reference evidence="5 6" key="1">
    <citation type="submission" date="2019-12" db="EMBL/GenBank/DDBJ databases">
        <title>Complete genome sequence of Pseudomonas stutzeri.</title>
        <authorList>
            <person name="Lim S.R."/>
            <person name="Kim J.H."/>
        </authorList>
    </citation>
    <scope>NUCLEOTIDE SEQUENCE [LARGE SCALE GENOMIC DNA]</scope>
    <source>
        <strain evidence="5 6">PM101005</strain>
    </source>
</reference>
<accession>A0A6I6LMQ2</accession>